<keyword evidence="3" id="KW-1185">Reference proteome</keyword>
<keyword evidence="1" id="KW-0812">Transmembrane</keyword>
<sequence>MDNEDTEKSRLDWRIMFGLTITTVWMGTGIYYITRLVGWTEFQRLPTADIGSFFEGAFAPLAFLWLVIGHFMQQKEITANTRATSLQEQSTRRLELHSRRDSYFKLLGLVQEQLGSIAGFHYISIYGPTGTDEVSLEKFSQLRSEASTGDHSLFIRLMVSEAANNRDNPEVLRDMLFGTDIRTRHSENFKRTFGRVLEAAESVDTDNMLCEALLDGSAAGLYYRIIRHVAGEEEMNPISGLRTTNL</sequence>
<name>A4A3Q7_9GAMM</name>
<dbReference type="HOGENOM" id="CLU_1127576_0_0_6"/>
<reference evidence="2 3" key="2">
    <citation type="journal article" date="2009" name="PLoS ONE">
        <title>The photosynthetic apparatus and its regulation in the aerobic gammaproteobacterium Congregibacter litoralis gen. nov., sp. nov.</title>
        <authorList>
            <person name="Spring S."/>
            <person name="Lunsdorf H."/>
            <person name="Fuchs B.M."/>
            <person name="Tindall B.J."/>
        </authorList>
    </citation>
    <scope>NUCLEOTIDE SEQUENCE [LARGE SCALE GENOMIC DNA]</scope>
    <source>
        <strain evidence="2">KT71</strain>
    </source>
</reference>
<dbReference type="AlphaFoldDB" id="A4A3Q7"/>
<evidence type="ECO:0000256" key="1">
    <source>
        <dbReference type="SAM" id="Phobius"/>
    </source>
</evidence>
<dbReference type="eggNOG" id="ENOG5031TEB">
    <property type="taxonomic scope" value="Bacteria"/>
</dbReference>
<evidence type="ECO:0000313" key="3">
    <source>
        <dbReference type="Proteomes" id="UP000019205"/>
    </source>
</evidence>
<dbReference type="RefSeq" id="WP_008295777.1">
    <property type="nucleotide sequence ID" value="NZ_CM002299.1"/>
</dbReference>
<dbReference type="OrthoDB" id="7408523at2"/>
<keyword evidence="1" id="KW-1133">Transmembrane helix</keyword>
<proteinExistence type="predicted"/>
<keyword evidence="1" id="KW-0472">Membrane</keyword>
<dbReference type="Proteomes" id="UP000019205">
    <property type="component" value="Chromosome"/>
</dbReference>
<feature type="transmembrane region" description="Helical" evidence="1">
    <location>
        <begin position="53"/>
        <end position="72"/>
    </location>
</feature>
<evidence type="ECO:0000313" key="2">
    <source>
        <dbReference type="EMBL" id="EAQ99330.1"/>
    </source>
</evidence>
<feature type="transmembrane region" description="Helical" evidence="1">
    <location>
        <begin position="12"/>
        <end position="33"/>
    </location>
</feature>
<organism evidence="2 3">
    <name type="scientific">Congregibacter litoralis KT71</name>
    <dbReference type="NCBI Taxonomy" id="314285"/>
    <lineage>
        <taxon>Bacteria</taxon>
        <taxon>Pseudomonadati</taxon>
        <taxon>Pseudomonadota</taxon>
        <taxon>Gammaproteobacteria</taxon>
        <taxon>Cellvibrionales</taxon>
        <taxon>Halieaceae</taxon>
        <taxon>Congregibacter</taxon>
    </lineage>
</organism>
<reference evidence="2 3" key="1">
    <citation type="journal article" date="2007" name="Proc. Natl. Acad. Sci. U.S.A.">
        <title>Characterization of a marine gammaproteobacterium capable of aerobic anoxygenic photosynthesis.</title>
        <authorList>
            <person name="Fuchs B.M."/>
            <person name="Spring S."/>
            <person name="Teeling H."/>
            <person name="Quast C."/>
            <person name="Wulf J."/>
            <person name="Schattenhofer M."/>
            <person name="Yan S."/>
            <person name="Ferriera S."/>
            <person name="Johnson J."/>
            <person name="Glockner F.O."/>
            <person name="Amann R."/>
        </authorList>
    </citation>
    <scope>NUCLEOTIDE SEQUENCE [LARGE SCALE GENOMIC DNA]</scope>
    <source>
        <strain evidence="2">KT71</strain>
    </source>
</reference>
<gene>
    <name evidence="2" type="ORF">KT71_16711</name>
</gene>
<protein>
    <submittedName>
        <fullName evidence="2">Uncharacterized protein</fullName>
    </submittedName>
</protein>
<comment type="caution">
    <text evidence="2">The sequence shown here is derived from an EMBL/GenBank/DDBJ whole genome shotgun (WGS) entry which is preliminary data.</text>
</comment>
<dbReference type="STRING" id="314285.KT71_16711"/>
<accession>A4A3Q7</accession>
<dbReference type="EMBL" id="AAOA02000001">
    <property type="protein sequence ID" value="EAQ99330.1"/>
    <property type="molecule type" value="Genomic_DNA"/>
</dbReference>